<gene>
    <name evidence="1" type="ORF">RDB_LOCUS166175</name>
</gene>
<accession>A0A8H3DEC8</accession>
<sequence length="285" mass="32020">MSEPEVASFRYSLQHLSTNQEPFSKNSIVSASSNTAEAVIIDQGGRQLTEDASASPVPQVIIPSNGGEVLVGQTKRTVYHRPGDESLYAILEPFLQRVEWVLVFSRSNFTTSAETHQVRTLSRLSVTNGTEASKSLDIAGSFKGLTVGFGASSKTFTTTETTEEREYTATYTVPPGESLFVYQRRYTFNQRIWWILDAWAQLWTVGRDVTYRPIITANILLHIHTDELLSSRVVLTGQESAYVKTITPNEREQKQTYRQFVNITKRAKNEINSVLDSANRTRDAQ</sequence>
<comment type="caution">
    <text evidence="1">The sequence shown here is derived from an EMBL/GenBank/DDBJ whole genome shotgun (WGS) entry which is preliminary data.</text>
</comment>
<organism evidence="1 2">
    <name type="scientific">Rhizoctonia solani</name>
    <dbReference type="NCBI Taxonomy" id="456999"/>
    <lineage>
        <taxon>Eukaryota</taxon>
        <taxon>Fungi</taxon>
        <taxon>Dikarya</taxon>
        <taxon>Basidiomycota</taxon>
        <taxon>Agaricomycotina</taxon>
        <taxon>Agaricomycetes</taxon>
        <taxon>Cantharellales</taxon>
        <taxon>Ceratobasidiaceae</taxon>
        <taxon>Rhizoctonia</taxon>
    </lineage>
</organism>
<dbReference type="AlphaFoldDB" id="A0A8H3DEC8"/>
<reference evidence="1" key="1">
    <citation type="submission" date="2021-01" db="EMBL/GenBank/DDBJ databases">
        <authorList>
            <person name="Kaushik A."/>
        </authorList>
    </citation>
    <scope>NUCLEOTIDE SEQUENCE</scope>
    <source>
        <strain evidence="1">AG4-RS23</strain>
    </source>
</reference>
<protein>
    <submittedName>
        <fullName evidence="1">Uncharacterized protein</fullName>
    </submittedName>
</protein>
<proteinExistence type="predicted"/>
<name>A0A8H3DEC8_9AGAM</name>
<evidence type="ECO:0000313" key="1">
    <source>
        <dbReference type="EMBL" id="CAE6526952.1"/>
    </source>
</evidence>
<evidence type="ECO:0000313" key="2">
    <source>
        <dbReference type="Proteomes" id="UP000663861"/>
    </source>
</evidence>
<dbReference type="EMBL" id="CAJMWY010004295">
    <property type="protein sequence ID" value="CAE6526952.1"/>
    <property type="molecule type" value="Genomic_DNA"/>
</dbReference>
<dbReference type="Proteomes" id="UP000663861">
    <property type="component" value="Unassembled WGS sequence"/>
</dbReference>